<evidence type="ECO:0000313" key="3">
    <source>
        <dbReference type="Proteomes" id="UP000469950"/>
    </source>
</evidence>
<dbReference type="InterPro" id="IPR003615">
    <property type="entry name" value="HNH_nuc"/>
</dbReference>
<evidence type="ECO:0000256" key="1">
    <source>
        <dbReference type="SAM" id="MobiDB-lite"/>
    </source>
</evidence>
<evidence type="ECO:0008006" key="4">
    <source>
        <dbReference type="Google" id="ProtNLM"/>
    </source>
</evidence>
<name>A0A833JNZ4_MARNT</name>
<dbReference type="AlphaFoldDB" id="A0A833JNZ4"/>
<gene>
    <name evidence="2" type="ORF">F6453_2331</name>
</gene>
<sequence>MKLFWDDSNWQALCHSCHSEKTASEDSGFGNGTRTHPGAGQKF</sequence>
<organism evidence="2 3">
    <name type="scientific">Marinobacter nauticus</name>
    <name type="common">Marinobacter hydrocarbonoclasticus</name>
    <name type="synonym">Marinobacter aquaeolei</name>
    <dbReference type="NCBI Taxonomy" id="2743"/>
    <lineage>
        <taxon>Bacteria</taxon>
        <taxon>Pseudomonadati</taxon>
        <taxon>Pseudomonadota</taxon>
        <taxon>Gammaproteobacteria</taxon>
        <taxon>Pseudomonadales</taxon>
        <taxon>Marinobacteraceae</taxon>
        <taxon>Marinobacter</taxon>
    </lineage>
</organism>
<feature type="region of interest" description="Disordered" evidence="1">
    <location>
        <begin position="21"/>
        <end position="43"/>
    </location>
</feature>
<dbReference type="EMBL" id="WBMP01000009">
    <property type="protein sequence ID" value="KAE8545359.1"/>
    <property type="molecule type" value="Genomic_DNA"/>
</dbReference>
<accession>A0A833JNZ4</accession>
<reference evidence="2 3" key="1">
    <citation type="submission" date="2019-10" db="EMBL/GenBank/DDBJ databases">
        <title>Draft genome sequence of Marinobacter hydrocarbonoclasticus NCT7M from the microbiome of the marine copepod.</title>
        <authorList>
            <person name="Nuttall R."/>
            <person name="Sharma G."/>
            <person name="Moisander P."/>
        </authorList>
    </citation>
    <scope>NUCLEOTIDE SEQUENCE [LARGE SCALE GENOMIC DNA]</scope>
    <source>
        <strain evidence="2 3">NCT7M</strain>
    </source>
</reference>
<proteinExistence type="predicted"/>
<dbReference type="CDD" id="cd00085">
    <property type="entry name" value="HNHc"/>
    <property type="match status" value="1"/>
</dbReference>
<evidence type="ECO:0000313" key="2">
    <source>
        <dbReference type="EMBL" id="KAE8545359.1"/>
    </source>
</evidence>
<protein>
    <recommendedName>
        <fullName evidence="4">HNH endonuclease</fullName>
    </recommendedName>
</protein>
<comment type="caution">
    <text evidence="2">The sequence shown here is derived from an EMBL/GenBank/DDBJ whole genome shotgun (WGS) entry which is preliminary data.</text>
</comment>
<dbReference type="Proteomes" id="UP000469950">
    <property type="component" value="Unassembled WGS sequence"/>
</dbReference>